<dbReference type="PANTHER" id="PTHR47235:SF1">
    <property type="entry name" value="BLR6548 PROTEIN"/>
    <property type="match status" value="1"/>
</dbReference>
<proteinExistence type="inferred from homology"/>
<feature type="compositionally biased region" description="Low complexity" evidence="3">
    <location>
        <begin position="71"/>
        <end position="84"/>
    </location>
</feature>
<evidence type="ECO:0000313" key="5">
    <source>
        <dbReference type="EMBL" id="MDP9821523.1"/>
    </source>
</evidence>
<comment type="caution">
    <text evidence="5">The sequence shown here is derived from an EMBL/GenBank/DDBJ whole genome shotgun (WGS) entry which is preliminary data.</text>
</comment>
<comment type="similarity">
    <text evidence="1">Belongs to the leucine-binding protein family.</text>
</comment>
<evidence type="ECO:0000313" key="6">
    <source>
        <dbReference type="Proteomes" id="UP001240447"/>
    </source>
</evidence>
<evidence type="ECO:0000256" key="3">
    <source>
        <dbReference type="SAM" id="MobiDB-lite"/>
    </source>
</evidence>
<organism evidence="5 6">
    <name type="scientific">Nocardioides massiliensis</name>
    <dbReference type="NCBI Taxonomy" id="1325935"/>
    <lineage>
        <taxon>Bacteria</taxon>
        <taxon>Bacillati</taxon>
        <taxon>Actinomycetota</taxon>
        <taxon>Actinomycetes</taxon>
        <taxon>Propionibacteriales</taxon>
        <taxon>Nocardioidaceae</taxon>
        <taxon>Nocardioides</taxon>
    </lineage>
</organism>
<evidence type="ECO:0000256" key="2">
    <source>
        <dbReference type="ARBA" id="ARBA00022729"/>
    </source>
</evidence>
<dbReference type="InterPro" id="IPR006311">
    <property type="entry name" value="TAT_signal"/>
</dbReference>
<dbReference type="InterPro" id="IPR028082">
    <property type="entry name" value="Peripla_BP_I"/>
</dbReference>
<dbReference type="PROSITE" id="PS51318">
    <property type="entry name" value="TAT"/>
    <property type="match status" value="1"/>
</dbReference>
<feature type="domain" description="Leucine-binding protein" evidence="4">
    <location>
        <begin position="147"/>
        <end position="490"/>
    </location>
</feature>
<name>A0ABT9NMA4_9ACTN</name>
<dbReference type="Proteomes" id="UP001240447">
    <property type="component" value="Unassembled WGS sequence"/>
</dbReference>
<reference evidence="5 6" key="1">
    <citation type="submission" date="2023-07" db="EMBL/GenBank/DDBJ databases">
        <title>Sequencing the genomes of 1000 actinobacteria strains.</title>
        <authorList>
            <person name="Klenk H.-P."/>
        </authorList>
    </citation>
    <scope>NUCLEOTIDE SEQUENCE [LARGE SCALE GENOMIC DNA]</scope>
    <source>
        <strain evidence="5 6">GD13</strain>
    </source>
</reference>
<sequence>MSQSSSLPRRRGLQVAVLLAAAALVLTACGHRLGPEEIQRANAGTGAVTGTAGGSAGADGVLDAGSGGADDGVVAAGDPGAPAGDTGGATSGSTRDAGGGGGGAAAPGGGGGSGGTPSGSGENSATGGTKAGACEGFANQTGITGSTIRLANVSDISGPIPGLFQATQDATRAYVAYFNANSDICGRKLELDTLDSRSDTAADQAAYQRACSSAFAAVGSMSAFDSGGAKVAQNCKLPDVRSSTTSRERNACTTCLGAQTVNPEVVSLAALKWFQRKDRASTQKSAWIHIRAGSVPDIQAGRQKAAERIGFKTLYSTGIDLTEFNYAPFVQQMKSRGVEYVDFVGSWQQAVRLAQAMKQQSYSPKVVHYLQPMYTQDLIDNASGAVENVYLSVNHPTYTDTSAKEMQLYLAWLQQVKPGARPTTYGVYAWSAARLFVETSIKLGGKLNRDTLNAELKKVRNWTANDLHAGQNPGTKRTGECTSMIQVKGGKFTRVAPAKGYLCEGLLDVKL</sequence>
<dbReference type="SUPFAM" id="SSF53822">
    <property type="entry name" value="Periplasmic binding protein-like I"/>
    <property type="match status" value="1"/>
</dbReference>
<feature type="region of interest" description="Disordered" evidence="3">
    <location>
        <begin position="69"/>
        <end position="128"/>
    </location>
</feature>
<dbReference type="Pfam" id="PF13458">
    <property type="entry name" value="Peripla_BP_6"/>
    <property type="match status" value="1"/>
</dbReference>
<dbReference type="InterPro" id="IPR028081">
    <property type="entry name" value="Leu-bd"/>
</dbReference>
<accession>A0ABT9NMA4</accession>
<dbReference type="Gene3D" id="3.40.50.2300">
    <property type="match status" value="2"/>
</dbReference>
<dbReference type="PANTHER" id="PTHR47235">
    <property type="entry name" value="BLR6548 PROTEIN"/>
    <property type="match status" value="1"/>
</dbReference>
<feature type="compositionally biased region" description="Gly residues" evidence="3">
    <location>
        <begin position="97"/>
        <end position="118"/>
    </location>
</feature>
<protein>
    <submittedName>
        <fullName evidence="5">ABC-type branched-subunit amino acid transport system substrate-binding protein</fullName>
    </submittedName>
</protein>
<dbReference type="EMBL" id="JAUSQM010000001">
    <property type="protein sequence ID" value="MDP9821523.1"/>
    <property type="molecule type" value="Genomic_DNA"/>
</dbReference>
<keyword evidence="2" id="KW-0732">Signal</keyword>
<gene>
    <name evidence="5" type="ORF">J2S59_001332</name>
</gene>
<evidence type="ECO:0000259" key="4">
    <source>
        <dbReference type="Pfam" id="PF13458"/>
    </source>
</evidence>
<dbReference type="RefSeq" id="WP_306824939.1">
    <property type="nucleotide sequence ID" value="NZ_JAUSQM010000001.1"/>
</dbReference>
<evidence type="ECO:0000256" key="1">
    <source>
        <dbReference type="ARBA" id="ARBA00010062"/>
    </source>
</evidence>
<keyword evidence="6" id="KW-1185">Reference proteome</keyword>